<organism evidence="2 3">
    <name type="scientific">Trinickia fusca</name>
    <dbReference type="NCBI Taxonomy" id="2419777"/>
    <lineage>
        <taxon>Bacteria</taxon>
        <taxon>Pseudomonadati</taxon>
        <taxon>Pseudomonadota</taxon>
        <taxon>Betaproteobacteria</taxon>
        <taxon>Burkholderiales</taxon>
        <taxon>Burkholderiaceae</taxon>
        <taxon>Trinickia</taxon>
    </lineage>
</organism>
<keyword evidence="3" id="KW-1185">Reference proteome</keyword>
<dbReference type="InterPro" id="IPR018640">
    <property type="entry name" value="DUF2063"/>
</dbReference>
<dbReference type="Gene3D" id="1.10.150.690">
    <property type="entry name" value="DUF2063"/>
    <property type="match status" value="1"/>
</dbReference>
<protein>
    <submittedName>
        <fullName evidence="2">DUF2063 domain-containing protein</fullName>
    </submittedName>
</protein>
<name>A0A494XJW8_9BURK</name>
<gene>
    <name evidence="2" type="ORF">D7S89_13830</name>
</gene>
<sequence length="249" mass="26780">MTLYDRTLDAFASALLDDAIEPEGVTAATRAQLDVYRNNVRLNRVAALADAFPNVVALVGIDYFRALAQAYVMATPATSANLHEDGATLADFIRGFGPAADLPYLADVAIVDWRMHCAYYADDTQPLDPSSVVALGPERLAAASLRLMPSVGLVRSQAWPIADIVAMHEGGPVAQLDTGGQSVLVWREGFEVRWQALADSDARAFDALCAGSSIETAFASADADPNSLLTQLFRHRLIRAIEENCLENA</sequence>
<dbReference type="AlphaFoldDB" id="A0A494XJW8"/>
<dbReference type="Pfam" id="PF09836">
    <property type="entry name" value="DUF2063"/>
    <property type="match status" value="1"/>
</dbReference>
<dbReference type="InterPro" id="IPR044922">
    <property type="entry name" value="DUF2063_N_sf"/>
</dbReference>
<dbReference type="EMBL" id="RBZV01000004">
    <property type="protein sequence ID" value="RKP48384.1"/>
    <property type="molecule type" value="Genomic_DNA"/>
</dbReference>
<evidence type="ECO:0000313" key="2">
    <source>
        <dbReference type="EMBL" id="RKP48384.1"/>
    </source>
</evidence>
<reference evidence="2 3" key="1">
    <citation type="submission" date="2018-10" db="EMBL/GenBank/DDBJ databases">
        <title>Paraburkholderia sp. 7MK8-2, isolated from soil.</title>
        <authorList>
            <person name="Gao Z.-H."/>
            <person name="Qiu L.-H."/>
        </authorList>
    </citation>
    <scope>NUCLEOTIDE SEQUENCE [LARGE SCALE GENOMIC DNA]</scope>
    <source>
        <strain evidence="2 3">7MK8-2</strain>
    </source>
</reference>
<dbReference type="Proteomes" id="UP000280434">
    <property type="component" value="Unassembled WGS sequence"/>
</dbReference>
<dbReference type="OrthoDB" id="4146344at2"/>
<comment type="caution">
    <text evidence="2">The sequence shown here is derived from an EMBL/GenBank/DDBJ whole genome shotgun (WGS) entry which is preliminary data.</text>
</comment>
<dbReference type="RefSeq" id="WP_121278232.1">
    <property type="nucleotide sequence ID" value="NZ_RBZV01000004.1"/>
</dbReference>
<feature type="domain" description="Putative DNA-binding" evidence="1">
    <location>
        <begin position="9"/>
        <end position="93"/>
    </location>
</feature>
<evidence type="ECO:0000259" key="1">
    <source>
        <dbReference type="Pfam" id="PF09836"/>
    </source>
</evidence>
<evidence type="ECO:0000313" key="3">
    <source>
        <dbReference type="Proteomes" id="UP000280434"/>
    </source>
</evidence>
<proteinExistence type="predicted"/>
<accession>A0A494XJW8</accession>